<proteinExistence type="predicted"/>
<dbReference type="SUPFAM" id="SSF51182">
    <property type="entry name" value="RmlC-like cupins"/>
    <property type="match status" value="1"/>
</dbReference>
<gene>
    <name evidence="3" type="ORF">CLCR_04307</name>
</gene>
<dbReference type="VEuPathDB" id="FungiDB:CLCR_04307"/>
<dbReference type="EMBL" id="LGRB01000012">
    <property type="protein sequence ID" value="OCT47928.1"/>
    <property type="molecule type" value="Genomic_DNA"/>
</dbReference>
<dbReference type="InterPro" id="IPR011051">
    <property type="entry name" value="RmlC_Cupin_sf"/>
</dbReference>
<dbReference type="AlphaFoldDB" id="A0A1C1CHF2"/>
<dbReference type="Pfam" id="PF07883">
    <property type="entry name" value="Cupin_2"/>
    <property type="match status" value="1"/>
</dbReference>
<reference evidence="4" key="1">
    <citation type="submission" date="2015-07" db="EMBL/GenBank/DDBJ databases">
        <authorList>
            <person name="Teixeira M.M."/>
            <person name="Souza R.C."/>
            <person name="Almeida L.G."/>
            <person name="Vicente V.A."/>
            <person name="de Hoog S."/>
            <person name="Bocca A.L."/>
            <person name="de Almeida S.R."/>
            <person name="Vasconcelos A.T."/>
            <person name="Felipe M.S."/>
        </authorList>
    </citation>
    <scope>NUCLEOTIDE SEQUENCE [LARGE SCALE GENOMIC DNA]</scope>
    <source>
        <strain evidence="4">KSF</strain>
    </source>
</reference>
<comment type="caution">
    <text evidence="3">The sequence shown here is derived from an EMBL/GenBank/DDBJ whole genome shotgun (WGS) entry which is preliminary data.</text>
</comment>
<protein>
    <submittedName>
        <fullName evidence="3">RmlC-like cupin</fullName>
    </submittedName>
</protein>
<name>A0A1C1CHF2_9EURO</name>
<organism evidence="3 4">
    <name type="scientific">Cladophialophora carrionii</name>
    <dbReference type="NCBI Taxonomy" id="86049"/>
    <lineage>
        <taxon>Eukaryota</taxon>
        <taxon>Fungi</taxon>
        <taxon>Dikarya</taxon>
        <taxon>Ascomycota</taxon>
        <taxon>Pezizomycotina</taxon>
        <taxon>Eurotiomycetes</taxon>
        <taxon>Chaetothyriomycetidae</taxon>
        <taxon>Chaetothyriales</taxon>
        <taxon>Herpotrichiellaceae</taxon>
        <taxon>Cladophialophora</taxon>
    </lineage>
</organism>
<dbReference type="Gene3D" id="2.60.120.10">
    <property type="entry name" value="Jelly Rolls"/>
    <property type="match status" value="1"/>
</dbReference>
<feature type="region of interest" description="Disordered" evidence="1">
    <location>
        <begin position="1"/>
        <end position="62"/>
    </location>
</feature>
<dbReference type="InterPro" id="IPR014710">
    <property type="entry name" value="RmlC-like_jellyroll"/>
</dbReference>
<evidence type="ECO:0000256" key="1">
    <source>
        <dbReference type="SAM" id="MobiDB-lite"/>
    </source>
</evidence>
<evidence type="ECO:0000259" key="2">
    <source>
        <dbReference type="Pfam" id="PF07883"/>
    </source>
</evidence>
<dbReference type="OrthoDB" id="3511549at2759"/>
<keyword evidence="4" id="KW-1185">Reference proteome</keyword>
<dbReference type="InterPro" id="IPR013096">
    <property type="entry name" value="Cupin_2"/>
</dbReference>
<accession>A0A1C1CHF2</accession>
<dbReference type="Proteomes" id="UP000094526">
    <property type="component" value="Unassembled WGS sequence"/>
</dbReference>
<feature type="domain" description="Cupin type-2" evidence="2">
    <location>
        <begin position="76"/>
        <end position="154"/>
    </location>
</feature>
<feature type="compositionally biased region" description="Basic and acidic residues" evidence="1">
    <location>
        <begin position="1"/>
        <end position="11"/>
    </location>
</feature>
<evidence type="ECO:0000313" key="4">
    <source>
        <dbReference type="Proteomes" id="UP000094526"/>
    </source>
</evidence>
<dbReference type="VEuPathDB" id="FungiDB:G647_08095"/>
<sequence length="175" mass="18928">MTSQAEKDKQNPRSVHVTRADEVKTAHGQTEGMIRQCHYGTMTGEGQKGSAPQQRDQPSEPMSAIVALSPSICGTLMRAQPHSASAVHHHGTQDTIVYAVSGYGSLVSSSGETKDGPFGDVRQDLKPGDWALIPAYREHQEVNDGDEEVVWVIVRAPEGVPVVENLNDWGESLKA</sequence>
<evidence type="ECO:0000313" key="3">
    <source>
        <dbReference type="EMBL" id="OCT47928.1"/>
    </source>
</evidence>